<dbReference type="PANTHER" id="PTHR24092">
    <property type="entry name" value="PROBABLE PHOSPHOLIPID-TRANSPORTING ATPASE"/>
    <property type="match status" value="1"/>
</dbReference>
<feature type="binding site" evidence="16">
    <location>
        <position position="1060"/>
    </location>
    <ligand>
        <name>ATP</name>
        <dbReference type="ChEBI" id="CHEBI:30616"/>
    </ligand>
</feature>
<keyword evidence="13 18" id="KW-0472">Membrane</keyword>
<feature type="binding site" evidence="17">
    <location>
        <position position="1302"/>
    </location>
    <ligand>
        <name>Mg(2+)</name>
        <dbReference type="ChEBI" id="CHEBI:18420"/>
    </ligand>
</feature>
<evidence type="ECO:0000256" key="9">
    <source>
        <dbReference type="ARBA" id="ARBA00022842"/>
    </source>
</evidence>
<dbReference type="STRING" id="595528.A0A0D2X2M8"/>
<comment type="subcellular location">
    <subcellularLocation>
        <location evidence="2">Endomembrane system</location>
        <topology evidence="2">Multi-pass membrane protein</topology>
    </subcellularLocation>
    <subcellularLocation>
        <location evidence="18">Membrane</location>
        <topology evidence="18">Multi-pass membrane protein</topology>
    </subcellularLocation>
</comment>
<feature type="binding site" evidence="16">
    <location>
        <position position="1196"/>
    </location>
    <ligand>
        <name>ATP</name>
        <dbReference type="ChEBI" id="CHEBI:30616"/>
    </ligand>
</feature>
<feature type="compositionally biased region" description="Basic and acidic residues" evidence="19">
    <location>
        <begin position="269"/>
        <end position="284"/>
    </location>
</feature>
<dbReference type="SFLD" id="SFLDG00002">
    <property type="entry name" value="C1.7:_P-type_atpase_like"/>
    <property type="match status" value="1"/>
</dbReference>
<dbReference type="GO" id="GO:0005886">
    <property type="term" value="C:plasma membrane"/>
    <property type="evidence" value="ECO:0007669"/>
    <property type="project" value="TreeGrafter"/>
</dbReference>
<evidence type="ECO:0000256" key="19">
    <source>
        <dbReference type="SAM" id="MobiDB-lite"/>
    </source>
</evidence>
<dbReference type="InterPro" id="IPR032631">
    <property type="entry name" value="P-type_ATPase_N"/>
</dbReference>
<dbReference type="FunCoup" id="A0A0D2X2M8">
    <property type="interactions" value="164"/>
</dbReference>
<evidence type="ECO:0000256" key="11">
    <source>
        <dbReference type="ARBA" id="ARBA00022989"/>
    </source>
</evidence>
<dbReference type="InterPro" id="IPR018303">
    <property type="entry name" value="ATPase_P-typ_P_site"/>
</dbReference>
<dbReference type="InterPro" id="IPR023298">
    <property type="entry name" value="ATPase_P-typ_TM_dom_sf"/>
</dbReference>
<evidence type="ECO:0000256" key="5">
    <source>
        <dbReference type="ARBA" id="ARBA00022692"/>
    </source>
</evidence>
<dbReference type="GO" id="GO:0005768">
    <property type="term" value="C:endosome"/>
    <property type="evidence" value="ECO:0007669"/>
    <property type="project" value="TreeGrafter"/>
</dbReference>
<feature type="binding site" evidence="16">
    <location>
        <position position="1276"/>
    </location>
    <ligand>
        <name>ATP</name>
        <dbReference type="ChEBI" id="CHEBI:30616"/>
    </ligand>
</feature>
<dbReference type="InParanoid" id="A0A0D2X2M8"/>
<dbReference type="SUPFAM" id="SSF81653">
    <property type="entry name" value="Calcium ATPase, transduction domain A"/>
    <property type="match status" value="1"/>
</dbReference>
<feature type="transmembrane region" description="Helical" evidence="18">
    <location>
        <begin position="1527"/>
        <end position="1547"/>
    </location>
</feature>
<organism evidence="23 24">
    <name type="scientific">Capsaspora owczarzaki (strain ATCC 30864)</name>
    <dbReference type="NCBI Taxonomy" id="595528"/>
    <lineage>
        <taxon>Eukaryota</taxon>
        <taxon>Filasterea</taxon>
        <taxon>Capsaspora</taxon>
    </lineage>
</organism>
<evidence type="ECO:0000256" key="4">
    <source>
        <dbReference type="ARBA" id="ARBA00022448"/>
    </source>
</evidence>
<accession>A0A0D2X2M8</accession>
<keyword evidence="6 17" id="KW-0479">Metal-binding</keyword>
<feature type="binding site" evidence="17">
    <location>
        <position position="763"/>
    </location>
    <ligand>
        <name>Mg(2+)</name>
        <dbReference type="ChEBI" id="CHEBI:18420"/>
    </ligand>
</feature>
<dbReference type="InterPro" id="IPR059000">
    <property type="entry name" value="ATPase_P-type_domA"/>
</dbReference>
<keyword evidence="8 16" id="KW-0067">ATP-binding</keyword>
<dbReference type="InterPro" id="IPR023299">
    <property type="entry name" value="ATPase_P-typ_cyto_dom_N"/>
</dbReference>
<dbReference type="FunFam" id="3.40.1110.10:FF:000097">
    <property type="entry name" value="Phospholipid-transporting ATPase"/>
    <property type="match status" value="1"/>
</dbReference>
<dbReference type="Pfam" id="PF16212">
    <property type="entry name" value="PhoLip_ATPase_C"/>
    <property type="match status" value="1"/>
</dbReference>
<dbReference type="SUPFAM" id="SSF81660">
    <property type="entry name" value="Metal cation-transporting ATPase, ATP-binding domain N"/>
    <property type="match status" value="1"/>
</dbReference>
<feature type="transmembrane region" description="Helical" evidence="18">
    <location>
        <begin position="1441"/>
        <end position="1461"/>
    </location>
</feature>
<feature type="transmembrane region" description="Helical" evidence="18">
    <location>
        <begin position="1495"/>
        <end position="1515"/>
    </location>
</feature>
<dbReference type="InterPro" id="IPR006539">
    <property type="entry name" value="P-type_ATPase_IV"/>
</dbReference>
<dbReference type="InterPro" id="IPR008250">
    <property type="entry name" value="ATPase_P-typ_transduc_dom_A_sf"/>
</dbReference>
<feature type="transmembrane region" description="Helical" evidence="18">
    <location>
        <begin position="699"/>
        <end position="719"/>
    </location>
</feature>
<dbReference type="InterPro" id="IPR036412">
    <property type="entry name" value="HAD-like_sf"/>
</dbReference>
<evidence type="ECO:0000256" key="1">
    <source>
        <dbReference type="ARBA" id="ARBA00001946"/>
    </source>
</evidence>
<feature type="binding site" evidence="16">
    <location>
        <position position="1305"/>
    </location>
    <ligand>
        <name>ATP</name>
        <dbReference type="ChEBI" id="CHEBI:30616"/>
    </ligand>
</feature>
<dbReference type="NCBIfam" id="TIGR01494">
    <property type="entry name" value="ATPase_P-type"/>
    <property type="match status" value="2"/>
</dbReference>
<evidence type="ECO:0000256" key="18">
    <source>
        <dbReference type="RuleBase" id="RU362033"/>
    </source>
</evidence>
<dbReference type="Pfam" id="PF16209">
    <property type="entry name" value="PhoLip_ATPase_N"/>
    <property type="match status" value="1"/>
</dbReference>
<evidence type="ECO:0000256" key="3">
    <source>
        <dbReference type="ARBA" id="ARBA00008109"/>
    </source>
</evidence>
<dbReference type="NCBIfam" id="TIGR01652">
    <property type="entry name" value="ATPase-Plipid"/>
    <property type="match status" value="1"/>
</dbReference>
<feature type="domain" description="P-type ATPase A" evidence="20">
    <location>
        <begin position="505"/>
        <end position="654"/>
    </location>
</feature>
<protein>
    <recommendedName>
        <fullName evidence="18">Phospholipid-transporting ATPase</fullName>
        <ecNumber evidence="18">7.6.2.1</ecNumber>
    </recommendedName>
</protein>
<keyword evidence="24" id="KW-1185">Reference proteome</keyword>
<dbReference type="Pfam" id="PF00122">
    <property type="entry name" value="E1-E2_ATPase"/>
    <property type="match status" value="1"/>
</dbReference>
<evidence type="ECO:0000259" key="22">
    <source>
        <dbReference type="Pfam" id="PF16212"/>
    </source>
</evidence>
<keyword evidence="5 18" id="KW-0812">Transmembrane</keyword>
<evidence type="ECO:0000256" key="8">
    <source>
        <dbReference type="ARBA" id="ARBA00022840"/>
    </source>
</evidence>
<feature type="compositionally biased region" description="Acidic residues" evidence="19">
    <location>
        <begin position="934"/>
        <end position="951"/>
    </location>
</feature>
<dbReference type="SFLD" id="SFLDF00027">
    <property type="entry name" value="p-type_atpase"/>
    <property type="match status" value="1"/>
</dbReference>
<feature type="transmembrane region" description="Helical" evidence="18">
    <location>
        <begin position="1391"/>
        <end position="1411"/>
    </location>
</feature>
<keyword evidence="7 16" id="KW-0547">Nucleotide-binding</keyword>
<evidence type="ECO:0000256" key="12">
    <source>
        <dbReference type="ARBA" id="ARBA00023055"/>
    </source>
</evidence>
<evidence type="ECO:0000256" key="10">
    <source>
        <dbReference type="ARBA" id="ARBA00022967"/>
    </source>
</evidence>
<dbReference type="SUPFAM" id="SSF56784">
    <property type="entry name" value="HAD-like"/>
    <property type="match status" value="1"/>
</dbReference>
<dbReference type="OrthoDB" id="377733at2759"/>
<dbReference type="InterPro" id="IPR023214">
    <property type="entry name" value="HAD_sf"/>
</dbReference>
<dbReference type="Gene3D" id="2.70.150.10">
    <property type="entry name" value="Calcium-transporting ATPase, cytoplasmic transduction domain A"/>
    <property type="match status" value="1"/>
</dbReference>
<evidence type="ECO:0000313" key="24">
    <source>
        <dbReference type="Proteomes" id="UP000008743"/>
    </source>
</evidence>
<feature type="binding site" evidence="16">
    <location>
        <position position="1113"/>
    </location>
    <ligand>
        <name>ATP</name>
        <dbReference type="ChEBI" id="CHEBI:30616"/>
    </ligand>
</feature>
<dbReference type="SFLD" id="SFLDS00003">
    <property type="entry name" value="Haloacid_Dehalogenase"/>
    <property type="match status" value="1"/>
</dbReference>
<comment type="cofactor">
    <cofactor evidence="1 17">
        <name>Mg(2+)</name>
        <dbReference type="ChEBI" id="CHEBI:18420"/>
    </cofactor>
</comment>
<feature type="compositionally biased region" description="Low complexity" evidence="19">
    <location>
        <begin position="32"/>
        <end position="44"/>
    </location>
</feature>
<dbReference type="Gene3D" id="3.40.1110.10">
    <property type="entry name" value="Calcium-transporting ATPase, cytoplasmic domain N"/>
    <property type="match status" value="1"/>
</dbReference>
<feature type="region of interest" description="Disordered" evidence="19">
    <location>
        <begin position="341"/>
        <end position="371"/>
    </location>
</feature>
<dbReference type="InterPro" id="IPR032630">
    <property type="entry name" value="P_typ_ATPase_c"/>
</dbReference>
<dbReference type="GO" id="GO:0005524">
    <property type="term" value="F:ATP binding"/>
    <property type="evidence" value="ECO:0007669"/>
    <property type="project" value="UniProtKB-UniRule"/>
</dbReference>
<sequence length="1563" mass="170829">MTSRSSRSDAAFFGGGAARGSSGSGGGEWRRAGAAASASAATPGRRTKMYQSHQRGMLLLDDDEFKSDSSSVLRGYDGGFGDDEDDNDNDEDYAAAQTATQAGWAAQGFDAGTQGEWRSSTGQAVFQAQAQAQAHSQQFGSPSLSGGDDDEVDVFNLSNGSTSTRGAGTSSKPATIHTQPTKGLGSSAGVGQWAGVPVPGNNPLEPRGFRGFFCSSAFTIVAFWSRGFLWSWSFRGVSGSRRATGAGSSAFQPSSTSAPMRSRQQSSMRLDDDHEISDTESEHNPRRRKRAGGFTKWFCQGGWLVMLRNLRGEALRWRPFALIFASSNPDDKLVARTVIPARPPIPSHGSSSRASSSSSTAHAPSPSPATAAGNHQLFPRNVICNQKYTLLSFVPLVLFEQFKFFFNLYFLLVAMSQFVPALRIGYLYTYWGPLLFVLAVTMAKEAFDEFQRFRRDRQVNSAQYQRLIPGPRRSATPTASSRSALSSNSGVFTSLSTSSSIHLPDVDREHVASSELRLGDVIVVHTNQRVPADLVLLQTSEPTGTCFIRTDQLDGETDWKLRVAVPSFQRLSRQSDIFGTNASAFFVEKPQRDIHSFVGTVTTHPSLAVDTGAAHATSPTVEPVSIENTLWANTVVASGVAIGIVVYTGKETRASMNTSAPRTKVGLLDIEVNRLAKVLFVVTLILAFILVALRGFQGSWLVSLFRFLLLLSYIIPISLRVNLDMGKTVYSWLMMRDKHIPNTIVRTSTIPEELGRLDYLLSDKTGTLTQNDMVFKKLHLGTVSFSRDGMHEVSQHLHNYLADQSASAPSSSTPTTTITTTTSSTIGIAIATTTTSSAPRRSTTTSRVAELLQAIALCHNVTPSAADANDDDDDDHTKPAGGSASSTSAPIGSGKGRSQAGGKRRRDGFEAIEMGRLQEHSDNSDDDRGHADDHEDNDDDDDDDDDSDQDVVTDKTAIIGSASRARQSVSKGARRRQSRLPALGKQALPVDSNVSAALKSMHASLPALAYQASSPDEVALVKWAASVGLALTHRDSSSIELTSLYRGAKLRFAVLQVFPFTSETKRMGIIVRDLQTNQLYFYMKGADAVMSKLVQYNHWLDEECGNMAREGLRTLVVGRKLLSEADYSNFVARYDAARISVTDRAQRMAEVLSQCLETNLELLGLTGVEDKLQDDVRGTLELLRNAGLRIWMLTGDKTETAANIAISSRLVSRSQGLFIFRSVADQYEAQAELNAFRRKIDCALVIDGQSLRICIEHCEREFMDLACDAPAVVCSRCAPTQKAQIVSLIRSHTGKRTAAIGDGGNDVSMIQAADVGIGIVGKEGMQASLAADFSITQFKHISRLMLWHGRNSYKRSAALAQFVIHRGLIISIIQAVFSALFYFAAVALYQGLLMVGYATVYTMAPVFSLVADTDVSSEIAMTFPELYKDLTKGRVLSFKTFFIWVLISVYQGGCIMYGAMFMFEEQLVHITAITFTALILTEYLMVALSINTWHWMMIVSEVGSLFVYVGSLVFLQDYFDLNFIQSWTFLWKVTLITLVSCVPLYIIKFLKRKFAPPIYSKLR</sequence>
<feature type="binding site" evidence="16">
    <location>
        <position position="1017"/>
    </location>
    <ligand>
        <name>ATP</name>
        <dbReference type="ChEBI" id="CHEBI:30616"/>
    </ligand>
</feature>
<keyword evidence="9 17" id="KW-0460">Magnesium</keyword>
<keyword evidence="12" id="KW-0445">Lipid transport</keyword>
<feature type="compositionally biased region" description="Basic and acidic residues" evidence="19">
    <location>
        <begin position="916"/>
        <end position="933"/>
    </location>
</feature>
<keyword evidence="10 18" id="KW-1278">Translocase</keyword>
<feature type="compositionally biased region" description="Low complexity" evidence="19">
    <location>
        <begin position="880"/>
        <end position="892"/>
    </location>
</feature>
<feature type="region of interest" description="Disordered" evidence="19">
    <location>
        <begin position="469"/>
        <end position="490"/>
    </location>
</feature>
<evidence type="ECO:0000256" key="13">
    <source>
        <dbReference type="ARBA" id="ARBA00023136"/>
    </source>
</evidence>
<dbReference type="InterPro" id="IPR001757">
    <property type="entry name" value="P_typ_ATPase"/>
</dbReference>
<gene>
    <name evidence="23" type="ORF">CAOG_003732</name>
</gene>
<dbReference type="PANTHER" id="PTHR24092:SF5">
    <property type="entry name" value="PHOSPHOLIPID-TRANSPORTING ATPASE"/>
    <property type="match status" value="1"/>
</dbReference>
<dbReference type="GO" id="GO:0000287">
    <property type="term" value="F:magnesium ion binding"/>
    <property type="evidence" value="ECO:0007669"/>
    <property type="project" value="UniProtKB-UniRule"/>
</dbReference>
<feature type="binding site" evidence="16">
    <location>
        <position position="1084"/>
    </location>
    <ligand>
        <name>ATP</name>
        <dbReference type="ChEBI" id="CHEBI:30616"/>
    </ligand>
</feature>
<feature type="transmembrane region" description="Helical" evidence="18">
    <location>
        <begin position="1467"/>
        <end position="1488"/>
    </location>
</feature>
<feature type="compositionally biased region" description="Low complexity" evidence="19">
    <location>
        <begin position="158"/>
        <end position="171"/>
    </location>
</feature>
<dbReference type="GO" id="GO:0016887">
    <property type="term" value="F:ATP hydrolysis activity"/>
    <property type="evidence" value="ECO:0007669"/>
    <property type="project" value="InterPro"/>
</dbReference>
<feature type="binding site" evidence="17">
    <location>
        <position position="765"/>
    </location>
    <ligand>
        <name>Mg(2+)</name>
        <dbReference type="ChEBI" id="CHEBI:18420"/>
    </ligand>
</feature>
<dbReference type="PhylomeDB" id="A0A0D2X2M8"/>
<feature type="binding site" evidence="17">
    <location>
        <position position="1306"/>
    </location>
    <ligand>
        <name>Mg(2+)</name>
        <dbReference type="ChEBI" id="CHEBI:18420"/>
    </ligand>
</feature>
<comment type="catalytic activity">
    <reaction evidence="14 18">
        <text>ATP + H2O + phospholipidSide 1 = ADP + phosphate + phospholipidSide 2.</text>
        <dbReference type="EC" id="7.6.2.1"/>
    </reaction>
</comment>
<dbReference type="GO" id="GO:0005802">
    <property type="term" value="C:trans-Golgi network"/>
    <property type="evidence" value="ECO:0007669"/>
    <property type="project" value="TreeGrafter"/>
</dbReference>
<name>A0A0D2X2M8_CAPO3</name>
<feature type="domain" description="P-type ATPase C-terminal" evidence="22">
    <location>
        <begin position="1329"/>
        <end position="1556"/>
    </location>
</feature>
<evidence type="ECO:0000313" key="23">
    <source>
        <dbReference type="EMBL" id="KJE92834.1"/>
    </source>
</evidence>
<feature type="compositionally biased region" description="Polar residues" evidence="19">
    <location>
        <begin position="251"/>
        <end position="268"/>
    </location>
</feature>
<evidence type="ECO:0000259" key="21">
    <source>
        <dbReference type="Pfam" id="PF16209"/>
    </source>
</evidence>
<feature type="region of interest" description="Disordered" evidence="19">
    <location>
        <begin position="243"/>
        <end position="289"/>
    </location>
</feature>
<dbReference type="GO" id="GO:0006897">
    <property type="term" value="P:endocytosis"/>
    <property type="evidence" value="ECO:0007669"/>
    <property type="project" value="TreeGrafter"/>
</dbReference>
<feature type="transmembrane region" description="Helical" evidence="18">
    <location>
        <begin position="675"/>
        <end position="693"/>
    </location>
</feature>
<proteinExistence type="inferred from homology"/>
<feature type="binding site" evidence="16">
    <location>
        <position position="1306"/>
    </location>
    <ligand>
        <name>ATP</name>
        <dbReference type="ChEBI" id="CHEBI:30616"/>
    </ligand>
</feature>
<feature type="region of interest" description="Disordered" evidence="19">
    <location>
        <begin position="1"/>
        <end position="93"/>
    </location>
</feature>
<feature type="compositionally biased region" description="Low complexity" evidence="19">
    <location>
        <begin position="347"/>
        <end position="371"/>
    </location>
</feature>
<feature type="active site" description="4-aspartylphosphate intermediate" evidence="15">
    <location>
        <position position="763"/>
    </location>
</feature>
<reference evidence="24" key="1">
    <citation type="submission" date="2011-02" db="EMBL/GenBank/DDBJ databases">
        <title>The Genome Sequence of Capsaspora owczarzaki ATCC 30864.</title>
        <authorList>
            <person name="Russ C."/>
            <person name="Cuomo C."/>
            <person name="Burger G."/>
            <person name="Gray M.W."/>
            <person name="Holland P.W.H."/>
            <person name="King N."/>
            <person name="Lang F.B.F."/>
            <person name="Roger A.J."/>
            <person name="Ruiz-Trillo I."/>
            <person name="Young S.K."/>
            <person name="Zeng Q."/>
            <person name="Gargeya S."/>
            <person name="Alvarado L."/>
            <person name="Berlin A."/>
            <person name="Chapman S.B."/>
            <person name="Chen Z."/>
            <person name="Freedman E."/>
            <person name="Gellesch M."/>
            <person name="Goldberg J."/>
            <person name="Griggs A."/>
            <person name="Gujja S."/>
            <person name="Heilman E."/>
            <person name="Heiman D."/>
            <person name="Howarth C."/>
            <person name="Mehta T."/>
            <person name="Neiman D."/>
            <person name="Pearson M."/>
            <person name="Roberts A."/>
            <person name="Saif S."/>
            <person name="Shea T."/>
            <person name="Shenoy N."/>
            <person name="Sisk P."/>
            <person name="Stolte C."/>
            <person name="Sykes S."/>
            <person name="White J."/>
            <person name="Yandava C."/>
            <person name="Haas B."/>
            <person name="Nusbaum C."/>
            <person name="Birren B."/>
        </authorList>
    </citation>
    <scope>NUCLEOTIDE SEQUENCE</scope>
    <source>
        <strain evidence="24">ATCC 30864</strain>
    </source>
</reference>
<feature type="transmembrane region" description="Helical" evidence="18">
    <location>
        <begin position="1363"/>
        <end position="1385"/>
    </location>
</feature>
<dbReference type="Proteomes" id="UP000008743">
    <property type="component" value="Unassembled WGS sequence"/>
</dbReference>
<dbReference type="Gene3D" id="3.40.50.1000">
    <property type="entry name" value="HAD superfamily/HAD-like"/>
    <property type="match status" value="1"/>
</dbReference>
<feature type="compositionally biased region" description="Low complexity" evidence="19">
    <location>
        <begin position="471"/>
        <end position="490"/>
    </location>
</feature>
<dbReference type="GO" id="GO:0140326">
    <property type="term" value="F:ATPase-coupled intramembrane lipid transporter activity"/>
    <property type="evidence" value="ECO:0007669"/>
    <property type="project" value="UniProtKB-EC"/>
</dbReference>
<feature type="domain" description="P-type ATPase N-terminal" evidence="21">
    <location>
        <begin position="375"/>
        <end position="431"/>
    </location>
</feature>
<feature type="binding site" evidence="16">
    <location>
        <position position="765"/>
    </location>
    <ligand>
        <name>ATP</name>
        <dbReference type="ChEBI" id="CHEBI:30616"/>
    </ligand>
</feature>
<dbReference type="PROSITE" id="PS00154">
    <property type="entry name" value="ATPASE_E1_E2"/>
    <property type="match status" value="1"/>
</dbReference>
<keyword evidence="11 18" id="KW-1133">Transmembrane helix</keyword>
<evidence type="ECO:0000259" key="20">
    <source>
        <dbReference type="Pfam" id="PF00122"/>
    </source>
</evidence>
<feature type="binding site" evidence="16">
    <location>
        <position position="1195"/>
    </location>
    <ligand>
        <name>ATP</name>
        <dbReference type="ChEBI" id="CHEBI:30616"/>
    </ligand>
</feature>
<feature type="compositionally biased region" description="Acidic residues" evidence="19">
    <location>
        <begin position="80"/>
        <end position="93"/>
    </location>
</feature>
<comment type="similarity">
    <text evidence="3 18">Belongs to the cation transport ATPase (P-type) (TC 3.A.3) family. Type IV subfamily.</text>
</comment>
<dbReference type="Pfam" id="PF13246">
    <property type="entry name" value="Cation_ATPase"/>
    <property type="match status" value="1"/>
</dbReference>
<feature type="compositionally biased region" description="Polar residues" evidence="19">
    <location>
        <begin position="172"/>
        <end position="181"/>
    </location>
</feature>
<dbReference type="SUPFAM" id="SSF81665">
    <property type="entry name" value="Calcium ATPase, transmembrane domain M"/>
    <property type="match status" value="1"/>
</dbReference>
<feature type="compositionally biased region" description="Gly residues" evidence="19">
    <location>
        <begin position="13"/>
        <end position="27"/>
    </location>
</feature>
<dbReference type="EC" id="7.6.2.1" evidence="18"/>
<dbReference type="GO" id="GO:0006890">
    <property type="term" value="P:retrograde vesicle-mediated transport, Golgi to endoplasmic reticulum"/>
    <property type="evidence" value="ECO:0007669"/>
    <property type="project" value="TreeGrafter"/>
</dbReference>
<evidence type="ECO:0000256" key="2">
    <source>
        <dbReference type="ARBA" id="ARBA00004127"/>
    </source>
</evidence>
<feature type="transmembrane region" description="Helical" evidence="18">
    <location>
        <begin position="428"/>
        <end position="447"/>
    </location>
</feature>
<keyword evidence="4" id="KW-0813">Transport</keyword>
<feature type="binding site" evidence="16">
    <location>
        <position position="763"/>
    </location>
    <ligand>
        <name>ATP</name>
        <dbReference type="ChEBI" id="CHEBI:30616"/>
    </ligand>
</feature>
<dbReference type="EMBL" id="KE346364">
    <property type="protein sequence ID" value="KJE92834.1"/>
    <property type="molecule type" value="Genomic_DNA"/>
</dbReference>
<feature type="binding site" evidence="16">
    <location>
        <position position="764"/>
    </location>
    <ligand>
        <name>ATP</name>
        <dbReference type="ChEBI" id="CHEBI:30616"/>
    </ligand>
</feature>
<feature type="region of interest" description="Disordered" evidence="19">
    <location>
        <begin position="128"/>
        <end position="188"/>
    </location>
</feature>
<feature type="binding site" evidence="16">
    <location>
        <position position="1282"/>
    </location>
    <ligand>
        <name>ATP</name>
        <dbReference type="ChEBI" id="CHEBI:30616"/>
    </ligand>
</feature>
<dbReference type="GO" id="GO:0045332">
    <property type="term" value="P:phospholipid translocation"/>
    <property type="evidence" value="ECO:0007669"/>
    <property type="project" value="TreeGrafter"/>
</dbReference>
<feature type="region of interest" description="Disordered" evidence="19">
    <location>
        <begin position="863"/>
        <end position="986"/>
    </location>
</feature>
<evidence type="ECO:0000256" key="14">
    <source>
        <dbReference type="ARBA" id="ARBA00034036"/>
    </source>
</evidence>
<dbReference type="FunFam" id="3.40.50.1000:FF:000009">
    <property type="entry name" value="Phospholipid-transporting ATPase"/>
    <property type="match status" value="1"/>
</dbReference>
<dbReference type="PRINTS" id="PR00119">
    <property type="entry name" value="CATATPASE"/>
</dbReference>
<evidence type="ECO:0000256" key="6">
    <source>
        <dbReference type="ARBA" id="ARBA00022723"/>
    </source>
</evidence>
<evidence type="ECO:0000256" key="15">
    <source>
        <dbReference type="PIRSR" id="PIRSR606539-1"/>
    </source>
</evidence>
<feature type="compositionally biased region" description="Low complexity" evidence="19">
    <location>
        <begin position="128"/>
        <end position="138"/>
    </location>
</feature>
<evidence type="ECO:0000256" key="7">
    <source>
        <dbReference type="ARBA" id="ARBA00022741"/>
    </source>
</evidence>
<evidence type="ECO:0000256" key="17">
    <source>
        <dbReference type="PIRSR" id="PIRSR606539-3"/>
    </source>
</evidence>
<feature type="binding site" evidence="16">
    <location>
        <position position="1194"/>
    </location>
    <ligand>
        <name>ATP</name>
        <dbReference type="ChEBI" id="CHEBI:30616"/>
    </ligand>
</feature>
<evidence type="ECO:0000256" key="16">
    <source>
        <dbReference type="PIRSR" id="PIRSR606539-2"/>
    </source>
</evidence>
<dbReference type="InterPro" id="IPR044492">
    <property type="entry name" value="P_typ_ATPase_HD_dom"/>
</dbReference>